<evidence type="ECO:0000256" key="2">
    <source>
        <dbReference type="SAM" id="MobiDB-lite"/>
    </source>
</evidence>
<proteinExistence type="predicted"/>
<evidence type="ECO:0000256" key="1">
    <source>
        <dbReference type="ARBA" id="ARBA00023016"/>
    </source>
</evidence>
<protein>
    <recommendedName>
        <fullName evidence="3">SHSP domain-containing protein</fullName>
    </recommendedName>
</protein>
<evidence type="ECO:0000313" key="5">
    <source>
        <dbReference type="Proteomes" id="UP000604825"/>
    </source>
</evidence>
<dbReference type="Pfam" id="PF00011">
    <property type="entry name" value="HSP20"/>
    <property type="match status" value="1"/>
</dbReference>
<dbReference type="OrthoDB" id="674236at2759"/>
<dbReference type="GO" id="GO:0009408">
    <property type="term" value="P:response to heat"/>
    <property type="evidence" value="ECO:0007669"/>
    <property type="project" value="InterPro"/>
</dbReference>
<sequence length="190" mass="20749">MAMLSSCTTLLSRAPPAPGKSSPAAALQLRSRQPAAASVAALRWASRKESRSRAALFACHAQKYNIEPSALVHPRAFDGSDWSLGEDKNRIILSLNVGESTTEKDLEVATTEDQTLLVIRYNKKEDQSSSSSPASSLDVRLLMPPGYDSNKMQAIMWNTGWLEISIPKPKHERKTIPITPSTKTQTTPTS</sequence>
<gene>
    <name evidence="4" type="ORF">NCGR_LOCUS42227</name>
</gene>
<dbReference type="InterPro" id="IPR044587">
    <property type="entry name" value="HSP21-like"/>
</dbReference>
<feature type="domain" description="SHSP" evidence="3">
    <location>
        <begin position="87"/>
        <end position="178"/>
    </location>
</feature>
<keyword evidence="5" id="KW-1185">Reference proteome</keyword>
<dbReference type="AlphaFoldDB" id="A0A811QRH3"/>
<reference evidence="4" key="1">
    <citation type="submission" date="2020-10" db="EMBL/GenBank/DDBJ databases">
        <authorList>
            <person name="Han B."/>
            <person name="Lu T."/>
            <person name="Zhao Q."/>
            <person name="Huang X."/>
            <person name="Zhao Y."/>
        </authorList>
    </citation>
    <scope>NUCLEOTIDE SEQUENCE</scope>
</reference>
<dbReference type="InterPro" id="IPR008978">
    <property type="entry name" value="HSP20-like_chaperone"/>
</dbReference>
<dbReference type="PANTHER" id="PTHR46733:SF9">
    <property type="entry name" value="OS09G0345500 PROTEIN"/>
    <property type="match status" value="1"/>
</dbReference>
<accession>A0A811QRH3</accession>
<dbReference type="Gene3D" id="2.60.40.790">
    <property type="match status" value="1"/>
</dbReference>
<dbReference type="PANTHER" id="PTHR46733">
    <property type="entry name" value="26.5 KDA HEAT SHOCK PROTEIN, MITOCHONDRIAL"/>
    <property type="match status" value="1"/>
</dbReference>
<organism evidence="4 5">
    <name type="scientific">Miscanthus lutarioriparius</name>
    <dbReference type="NCBI Taxonomy" id="422564"/>
    <lineage>
        <taxon>Eukaryota</taxon>
        <taxon>Viridiplantae</taxon>
        <taxon>Streptophyta</taxon>
        <taxon>Embryophyta</taxon>
        <taxon>Tracheophyta</taxon>
        <taxon>Spermatophyta</taxon>
        <taxon>Magnoliopsida</taxon>
        <taxon>Liliopsida</taxon>
        <taxon>Poales</taxon>
        <taxon>Poaceae</taxon>
        <taxon>PACMAD clade</taxon>
        <taxon>Panicoideae</taxon>
        <taxon>Andropogonodae</taxon>
        <taxon>Andropogoneae</taxon>
        <taxon>Saccharinae</taxon>
        <taxon>Miscanthus</taxon>
    </lineage>
</organism>
<name>A0A811QRH3_9POAL</name>
<comment type="caution">
    <text evidence="4">The sequence shown here is derived from an EMBL/GenBank/DDBJ whole genome shotgun (WGS) entry which is preliminary data.</text>
</comment>
<evidence type="ECO:0000313" key="4">
    <source>
        <dbReference type="EMBL" id="CAD6258761.1"/>
    </source>
</evidence>
<feature type="compositionally biased region" description="Low complexity" evidence="2">
    <location>
        <begin position="176"/>
        <end position="190"/>
    </location>
</feature>
<feature type="region of interest" description="Disordered" evidence="2">
    <location>
        <begin position="168"/>
        <end position="190"/>
    </location>
</feature>
<evidence type="ECO:0000259" key="3">
    <source>
        <dbReference type="Pfam" id="PF00011"/>
    </source>
</evidence>
<dbReference type="Proteomes" id="UP000604825">
    <property type="component" value="Unassembled WGS sequence"/>
</dbReference>
<feature type="compositionally biased region" description="Polar residues" evidence="2">
    <location>
        <begin position="1"/>
        <end position="11"/>
    </location>
</feature>
<dbReference type="InterPro" id="IPR002068">
    <property type="entry name" value="A-crystallin/Hsp20_dom"/>
</dbReference>
<dbReference type="EMBL" id="CAJGYO010000010">
    <property type="protein sequence ID" value="CAD6258761.1"/>
    <property type="molecule type" value="Genomic_DNA"/>
</dbReference>
<keyword evidence="1" id="KW-0346">Stress response</keyword>
<feature type="region of interest" description="Disordered" evidence="2">
    <location>
        <begin position="1"/>
        <end position="25"/>
    </location>
</feature>